<dbReference type="Gene3D" id="3.40.309.10">
    <property type="entry name" value="Aldehyde Dehydrogenase, Chain A, domain 2"/>
    <property type="match status" value="1"/>
</dbReference>
<dbReference type="RefSeq" id="WP_181662669.1">
    <property type="nucleotide sequence ID" value="NZ_JACEHE010000054.1"/>
</dbReference>
<reference evidence="1 2" key="1">
    <citation type="submission" date="2020-07" db="EMBL/GenBank/DDBJ databases">
        <title>Streptomyces isolated from Indian soil.</title>
        <authorList>
            <person name="Mandal S."/>
            <person name="Maiti P.K."/>
        </authorList>
    </citation>
    <scope>NUCLEOTIDE SEQUENCE [LARGE SCALE GENOMIC DNA]</scope>
    <source>
        <strain evidence="1 2">PSKA28</strain>
    </source>
</reference>
<dbReference type="InterPro" id="IPR016161">
    <property type="entry name" value="Ald_DH/histidinol_DH"/>
</dbReference>
<organism evidence="1 2">
    <name type="scientific">Streptomyces himalayensis subsp. himalayensis</name>
    <dbReference type="NCBI Taxonomy" id="2756131"/>
    <lineage>
        <taxon>Bacteria</taxon>
        <taxon>Bacillati</taxon>
        <taxon>Actinomycetota</taxon>
        <taxon>Actinomycetes</taxon>
        <taxon>Kitasatosporales</taxon>
        <taxon>Streptomycetaceae</taxon>
        <taxon>Streptomyces</taxon>
        <taxon>Streptomyces himalayensis</taxon>
    </lineage>
</organism>
<evidence type="ECO:0000313" key="1">
    <source>
        <dbReference type="EMBL" id="MBA2951758.1"/>
    </source>
</evidence>
<name>A0A7W0DUW7_9ACTN</name>
<dbReference type="AlphaFoldDB" id="A0A7W0DUW7"/>
<comment type="caution">
    <text evidence="1">The sequence shown here is derived from an EMBL/GenBank/DDBJ whole genome shotgun (WGS) entry which is preliminary data.</text>
</comment>
<gene>
    <name evidence="1" type="ORF">H1D24_39880</name>
</gene>
<dbReference type="SUPFAM" id="SSF53720">
    <property type="entry name" value="ALDH-like"/>
    <property type="match status" value="1"/>
</dbReference>
<protein>
    <recommendedName>
        <fullName evidence="3">Aldehyde dehydrogenase</fullName>
    </recommendedName>
</protein>
<dbReference type="GO" id="GO:0016620">
    <property type="term" value="F:oxidoreductase activity, acting on the aldehyde or oxo group of donors, NAD or NADP as acceptor"/>
    <property type="evidence" value="ECO:0007669"/>
    <property type="project" value="InterPro"/>
</dbReference>
<accession>A0A7W0DUW7</accession>
<dbReference type="InterPro" id="IPR016163">
    <property type="entry name" value="Ald_DH_C"/>
</dbReference>
<evidence type="ECO:0008006" key="3">
    <source>
        <dbReference type="Google" id="ProtNLM"/>
    </source>
</evidence>
<dbReference type="Proteomes" id="UP000545761">
    <property type="component" value="Unassembled WGS sequence"/>
</dbReference>
<evidence type="ECO:0000313" key="2">
    <source>
        <dbReference type="Proteomes" id="UP000545761"/>
    </source>
</evidence>
<dbReference type="EMBL" id="JACEHE010000054">
    <property type="protein sequence ID" value="MBA2951758.1"/>
    <property type="molecule type" value="Genomic_DNA"/>
</dbReference>
<proteinExistence type="predicted"/>
<sequence>MINKAAGDGEGSALVAMERLSAVPGVRTLVAAAPAPAPTAGASVLSVPLDTMRTHPEALLTECFGPASLVVEYEHEADLAPLIEQLEGQLTATIHAEDDEAARLAVLADLLSDRVGRLVWNGWPTGVAVTWAMHHGGPYPATTAPQHTAVGATAIRRFLRPVCHQSAPQDRLPPALRDRNVLGISRRIDGRVTTEDVRAA</sequence>